<dbReference type="SUPFAM" id="SSF47413">
    <property type="entry name" value="lambda repressor-like DNA-binding domains"/>
    <property type="match status" value="1"/>
</dbReference>
<dbReference type="EMBL" id="JBHTCM010000010">
    <property type="protein sequence ID" value="MFC7333727.1"/>
    <property type="molecule type" value="Genomic_DNA"/>
</dbReference>
<name>A0ABW2KUJ5_9PROT</name>
<organism evidence="2 3">
    <name type="scientific">Rhodocista pekingensis</name>
    <dbReference type="NCBI Taxonomy" id="201185"/>
    <lineage>
        <taxon>Bacteria</taxon>
        <taxon>Pseudomonadati</taxon>
        <taxon>Pseudomonadota</taxon>
        <taxon>Alphaproteobacteria</taxon>
        <taxon>Rhodospirillales</taxon>
        <taxon>Azospirillaceae</taxon>
        <taxon>Rhodocista</taxon>
    </lineage>
</organism>
<dbReference type="Proteomes" id="UP001596456">
    <property type="component" value="Unassembled WGS sequence"/>
</dbReference>
<dbReference type="RefSeq" id="WP_377358990.1">
    <property type="nucleotide sequence ID" value="NZ_JBHTCM010000010.1"/>
</dbReference>
<accession>A0ABW2KUJ5</accession>
<dbReference type="InterPro" id="IPR010982">
    <property type="entry name" value="Lambda_DNA-bd_dom_sf"/>
</dbReference>
<proteinExistence type="predicted"/>
<evidence type="ECO:0000259" key="1">
    <source>
        <dbReference type="Pfam" id="PF01381"/>
    </source>
</evidence>
<dbReference type="Gene3D" id="1.10.260.40">
    <property type="entry name" value="lambda repressor-like DNA-binding domains"/>
    <property type="match status" value="1"/>
</dbReference>
<protein>
    <submittedName>
        <fullName evidence="2">Helix-turn-helix domain-containing protein</fullName>
    </submittedName>
</protein>
<dbReference type="InterPro" id="IPR001387">
    <property type="entry name" value="Cro/C1-type_HTH"/>
</dbReference>
<keyword evidence="3" id="KW-1185">Reference proteome</keyword>
<dbReference type="CDD" id="cd00093">
    <property type="entry name" value="HTH_XRE"/>
    <property type="match status" value="1"/>
</dbReference>
<sequence>MTTEPEDLPLSPATLADLRHPPLARRARLRAGLGQQAFAETYGIPLGTLRDWEQGRSAPDTAAASYLRAIANDPPAVAAAYAKATAA</sequence>
<evidence type="ECO:0000313" key="3">
    <source>
        <dbReference type="Proteomes" id="UP001596456"/>
    </source>
</evidence>
<comment type="caution">
    <text evidence="2">The sequence shown here is derived from an EMBL/GenBank/DDBJ whole genome shotgun (WGS) entry which is preliminary data.</text>
</comment>
<gene>
    <name evidence="2" type="ORF">ACFQPS_11175</name>
</gene>
<reference evidence="3" key="1">
    <citation type="journal article" date="2019" name="Int. J. Syst. Evol. Microbiol.">
        <title>The Global Catalogue of Microorganisms (GCM) 10K type strain sequencing project: providing services to taxonomists for standard genome sequencing and annotation.</title>
        <authorList>
            <consortium name="The Broad Institute Genomics Platform"/>
            <consortium name="The Broad Institute Genome Sequencing Center for Infectious Disease"/>
            <person name="Wu L."/>
            <person name="Ma J."/>
        </authorList>
    </citation>
    <scope>NUCLEOTIDE SEQUENCE [LARGE SCALE GENOMIC DNA]</scope>
    <source>
        <strain evidence="3">CGMCC 1.16275</strain>
    </source>
</reference>
<dbReference type="Pfam" id="PF01381">
    <property type="entry name" value="HTH_3"/>
    <property type="match status" value="1"/>
</dbReference>
<feature type="domain" description="HTH cro/C1-type" evidence="1">
    <location>
        <begin position="25"/>
        <end position="61"/>
    </location>
</feature>
<evidence type="ECO:0000313" key="2">
    <source>
        <dbReference type="EMBL" id="MFC7333727.1"/>
    </source>
</evidence>